<reference evidence="2 3" key="1">
    <citation type="journal article" date="2019" name="Commun. Biol.">
        <title>The bagworm genome reveals a unique fibroin gene that provides high tensile strength.</title>
        <authorList>
            <person name="Kono N."/>
            <person name="Nakamura H."/>
            <person name="Ohtoshi R."/>
            <person name="Tomita M."/>
            <person name="Numata K."/>
            <person name="Arakawa K."/>
        </authorList>
    </citation>
    <scope>NUCLEOTIDE SEQUENCE [LARGE SCALE GENOMIC DNA]</scope>
</reference>
<comment type="caution">
    <text evidence="2">The sequence shown here is derived from an EMBL/GenBank/DDBJ whole genome shotgun (WGS) entry which is preliminary data.</text>
</comment>
<sequence length="71" mass="8354">MDTLSQRRPNLRQRTTRTNGTAHALRDYAASRTARRWPNCGITKHVKNLITKNAQYMFIVCRSRQNTEFMV</sequence>
<gene>
    <name evidence="2" type="ORF">EVAR_38677_1</name>
</gene>
<accession>A0A4C1YBX0</accession>
<keyword evidence="3" id="KW-1185">Reference proteome</keyword>
<dbReference type="Proteomes" id="UP000299102">
    <property type="component" value="Unassembled WGS sequence"/>
</dbReference>
<evidence type="ECO:0000313" key="3">
    <source>
        <dbReference type="Proteomes" id="UP000299102"/>
    </source>
</evidence>
<feature type="region of interest" description="Disordered" evidence="1">
    <location>
        <begin position="1"/>
        <end position="24"/>
    </location>
</feature>
<protein>
    <submittedName>
        <fullName evidence="2">Uncharacterized protein</fullName>
    </submittedName>
</protein>
<evidence type="ECO:0000256" key="1">
    <source>
        <dbReference type="SAM" id="MobiDB-lite"/>
    </source>
</evidence>
<proteinExistence type="predicted"/>
<organism evidence="2 3">
    <name type="scientific">Eumeta variegata</name>
    <name type="common">Bagworm moth</name>
    <name type="synonym">Eumeta japonica</name>
    <dbReference type="NCBI Taxonomy" id="151549"/>
    <lineage>
        <taxon>Eukaryota</taxon>
        <taxon>Metazoa</taxon>
        <taxon>Ecdysozoa</taxon>
        <taxon>Arthropoda</taxon>
        <taxon>Hexapoda</taxon>
        <taxon>Insecta</taxon>
        <taxon>Pterygota</taxon>
        <taxon>Neoptera</taxon>
        <taxon>Endopterygota</taxon>
        <taxon>Lepidoptera</taxon>
        <taxon>Glossata</taxon>
        <taxon>Ditrysia</taxon>
        <taxon>Tineoidea</taxon>
        <taxon>Psychidae</taxon>
        <taxon>Oiketicinae</taxon>
        <taxon>Eumeta</taxon>
    </lineage>
</organism>
<name>A0A4C1YBX0_EUMVA</name>
<dbReference type="AlphaFoldDB" id="A0A4C1YBX0"/>
<dbReference type="EMBL" id="BGZK01001129">
    <property type="protein sequence ID" value="GBP71997.1"/>
    <property type="molecule type" value="Genomic_DNA"/>
</dbReference>
<evidence type="ECO:0000313" key="2">
    <source>
        <dbReference type="EMBL" id="GBP71997.1"/>
    </source>
</evidence>